<dbReference type="AlphaFoldDB" id="A0A2Z7CVH5"/>
<gene>
    <name evidence="2" type="ORF">F511_10335</name>
</gene>
<dbReference type="Proteomes" id="UP000250235">
    <property type="component" value="Unassembled WGS sequence"/>
</dbReference>
<feature type="compositionally biased region" description="Basic and acidic residues" evidence="1">
    <location>
        <begin position="67"/>
        <end position="94"/>
    </location>
</feature>
<organism evidence="2 3">
    <name type="scientific">Dorcoceras hygrometricum</name>
    <dbReference type="NCBI Taxonomy" id="472368"/>
    <lineage>
        <taxon>Eukaryota</taxon>
        <taxon>Viridiplantae</taxon>
        <taxon>Streptophyta</taxon>
        <taxon>Embryophyta</taxon>
        <taxon>Tracheophyta</taxon>
        <taxon>Spermatophyta</taxon>
        <taxon>Magnoliopsida</taxon>
        <taxon>eudicotyledons</taxon>
        <taxon>Gunneridae</taxon>
        <taxon>Pentapetalae</taxon>
        <taxon>asterids</taxon>
        <taxon>lamiids</taxon>
        <taxon>Lamiales</taxon>
        <taxon>Gesneriaceae</taxon>
        <taxon>Didymocarpoideae</taxon>
        <taxon>Trichosporeae</taxon>
        <taxon>Loxocarpinae</taxon>
        <taxon>Dorcoceras</taxon>
    </lineage>
</organism>
<accession>A0A2Z7CVH5</accession>
<feature type="region of interest" description="Disordered" evidence="1">
    <location>
        <begin position="62"/>
        <end position="107"/>
    </location>
</feature>
<keyword evidence="3" id="KW-1185">Reference proteome</keyword>
<name>A0A2Z7CVH5_9LAMI</name>
<evidence type="ECO:0000313" key="2">
    <source>
        <dbReference type="EMBL" id="KZV48649.1"/>
    </source>
</evidence>
<evidence type="ECO:0000313" key="3">
    <source>
        <dbReference type="Proteomes" id="UP000250235"/>
    </source>
</evidence>
<proteinExistence type="predicted"/>
<feature type="region of interest" description="Disordered" evidence="1">
    <location>
        <begin position="1"/>
        <end position="42"/>
    </location>
</feature>
<protein>
    <submittedName>
        <fullName evidence="2">Uncharacterized protein</fullName>
    </submittedName>
</protein>
<reference evidence="2 3" key="1">
    <citation type="journal article" date="2015" name="Proc. Natl. Acad. Sci. U.S.A.">
        <title>The resurrection genome of Boea hygrometrica: A blueprint for survival of dehydration.</title>
        <authorList>
            <person name="Xiao L."/>
            <person name="Yang G."/>
            <person name="Zhang L."/>
            <person name="Yang X."/>
            <person name="Zhao S."/>
            <person name="Ji Z."/>
            <person name="Zhou Q."/>
            <person name="Hu M."/>
            <person name="Wang Y."/>
            <person name="Chen M."/>
            <person name="Xu Y."/>
            <person name="Jin H."/>
            <person name="Xiao X."/>
            <person name="Hu G."/>
            <person name="Bao F."/>
            <person name="Hu Y."/>
            <person name="Wan P."/>
            <person name="Li L."/>
            <person name="Deng X."/>
            <person name="Kuang T."/>
            <person name="Xiang C."/>
            <person name="Zhu J.K."/>
            <person name="Oliver M.J."/>
            <person name="He Y."/>
        </authorList>
    </citation>
    <scope>NUCLEOTIDE SEQUENCE [LARGE SCALE GENOMIC DNA]</scope>
    <source>
        <strain evidence="3">cv. XS01</strain>
    </source>
</reference>
<feature type="compositionally biased region" description="Acidic residues" evidence="1">
    <location>
        <begin position="95"/>
        <end position="107"/>
    </location>
</feature>
<dbReference type="EMBL" id="KQ993830">
    <property type="protein sequence ID" value="KZV48649.1"/>
    <property type="molecule type" value="Genomic_DNA"/>
</dbReference>
<sequence length="107" mass="12256">MGLLEEGGDGSKEEEWRLGFLGVTAHEEEQPAPEAEVTAGNEQMAQEQIAEIDRIVQTMEETEAVNYEEHQAQEEEHRAQEEEHQAPEHQAQEEERLDPEYETEQPA</sequence>
<evidence type="ECO:0000256" key="1">
    <source>
        <dbReference type="SAM" id="MobiDB-lite"/>
    </source>
</evidence>